<dbReference type="GO" id="GO:0019172">
    <property type="term" value="F:glyoxalase III activity"/>
    <property type="evidence" value="ECO:0007669"/>
    <property type="project" value="TreeGrafter"/>
</dbReference>
<organism evidence="5 6">
    <name type="scientific">Sphingomonas ginsenosidimutans</name>
    <dbReference type="NCBI Taxonomy" id="862134"/>
    <lineage>
        <taxon>Bacteria</taxon>
        <taxon>Pseudomonadati</taxon>
        <taxon>Pseudomonadota</taxon>
        <taxon>Alphaproteobacteria</taxon>
        <taxon>Sphingomonadales</taxon>
        <taxon>Sphingomonadaceae</taxon>
        <taxon>Sphingomonas</taxon>
    </lineage>
</organism>
<dbReference type="PANTHER" id="PTHR48094">
    <property type="entry name" value="PROTEIN/NUCLEIC ACID DEGLYCASE DJ-1-RELATED"/>
    <property type="match status" value="1"/>
</dbReference>
<accession>A0A2A4HY09</accession>
<dbReference type="InterPro" id="IPR002818">
    <property type="entry name" value="DJ-1/PfpI"/>
</dbReference>
<dbReference type="CDD" id="cd03141">
    <property type="entry name" value="GATase1_Hsp31_like"/>
    <property type="match status" value="1"/>
</dbReference>
<dbReference type="RefSeq" id="WP_096612945.1">
    <property type="nucleotide sequence ID" value="NZ_NWVD01000005.1"/>
</dbReference>
<evidence type="ECO:0000256" key="3">
    <source>
        <dbReference type="ARBA" id="ARBA00038493"/>
    </source>
</evidence>
<dbReference type="PANTHER" id="PTHR48094:SF11">
    <property type="entry name" value="GLUTATHIONE-INDEPENDENT GLYOXALASE HSP31-RELATED"/>
    <property type="match status" value="1"/>
</dbReference>
<proteinExistence type="inferred from homology"/>
<evidence type="ECO:0000313" key="5">
    <source>
        <dbReference type="EMBL" id="PCG08568.1"/>
    </source>
</evidence>
<comment type="similarity">
    <text evidence="3">Belongs to the peptidase C56 family. HSP31-like subfamily.</text>
</comment>
<dbReference type="SUPFAM" id="SSF52317">
    <property type="entry name" value="Class I glutamine amidotransferase-like"/>
    <property type="match status" value="1"/>
</dbReference>
<dbReference type="InterPro" id="IPR029062">
    <property type="entry name" value="Class_I_gatase-like"/>
</dbReference>
<reference evidence="5 6" key="1">
    <citation type="submission" date="2017-09" db="EMBL/GenBank/DDBJ databases">
        <title>Sphingomonas ginsenosidimutans KACC 14949, whole genome shotgun sequence.</title>
        <authorList>
            <person name="Feng G."/>
            <person name="Zhu H."/>
        </authorList>
    </citation>
    <scope>NUCLEOTIDE SEQUENCE [LARGE SCALE GENOMIC DNA]</scope>
    <source>
        <strain evidence="5 6">KACC 14949</strain>
    </source>
</reference>
<dbReference type="AlphaFoldDB" id="A0A2A4HY09"/>
<evidence type="ECO:0000256" key="1">
    <source>
        <dbReference type="ARBA" id="ARBA00023016"/>
    </source>
</evidence>
<evidence type="ECO:0000259" key="4">
    <source>
        <dbReference type="Pfam" id="PF01965"/>
    </source>
</evidence>
<keyword evidence="2" id="KW-0456">Lyase</keyword>
<name>A0A2A4HY09_9SPHN</name>
<dbReference type="GO" id="GO:0019243">
    <property type="term" value="P:methylglyoxal catabolic process to D-lactate via S-lactoyl-glutathione"/>
    <property type="evidence" value="ECO:0007669"/>
    <property type="project" value="TreeGrafter"/>
</dbReference>
<dbReference type="Pfam" id="PF01965">
    <property type="entry name" value="DJ-1_PfpI"/>
    <property type="match status" value="1"/>
</dbReference>
<keyword evidence="5" id="KW-0808">Transferase</keyword>
<dbReference type="GO" id="GO:0016740">
    <property type="term" value="F:transferase activity"/>
    <property type="evidence" value="ECO:0007669"/>
    <property type="project" value="UniProtKB-KW"/>
</dbReference>
<feature type="domain" description="DJ-1/PfpI" evidence="4">
    <location>
        <begin position="29"/>
        <end position="227"/>
    </location>
</feature>
<sequence length="245" mass="25929">MTKLLIVLSAADTWTRADGSKYQSGVWAEEFVVMDEKFVAAGCAVDIATPGGIPPTIDPHSMNPEVVGQASVNHFRAYLDRIADRLAKPLVLADVATADYDAIVIPGGHGPVEDLYRDDDMARVLIEADASGTIIAPVCHGQAALLATRKDDGSWPFAGRRMTSFSDEEEIELGTADNAPWLLAKTLRDMGAAYEKGPNWGPYVVTDGNLMTGQNPASSAPLADAVLAALHLGGQANEQPDLATA</sequence>
<keyword evidence="6" id="KW-1185">Reference proteome</keyword>
<protein>
    <submittedName>
        <fullName evidence="5">Type 1 glutamine amidotransferase domain-containing protein</fullName>
    </submittedName>
</protein>
<dbReference type="EMBL" id="NWVD01000005">
    <property type="protein sequence ID" value="PCG08568.1"/>
    <property type="molecule type" value="Genomic_DNA"/>
</dbReference>
<dbReference type="GO" id="GO:0005737">
    <property type="term" value="C:cytoplasm"/>
    <property type="evidence" value="ECO:0007669"/>
    <property type="project" value="TreeGrafter"/>
</dbReference>
<comment type="caution">
    <text evidence="5">The sequence shown here is derived from an EMBL/GenBank/DDBJ whole genome shotgun (WGS) entry which is preliminary data.</text>
</comment>
<dbReference type="Gene3D" id="3.40.50.880">
    <property type="match status" value="1"/>
</dbReference>
<dbReference type="InterPro" id="IPR050325">
    <property type="entry name" value="Prot/Nucl_acid_deglycase"/>
</dbReference>
<evidence type="ECO:0000313" key="6">
    <source>
        <dbReference type="Proteomes" id="UP000218784"/>
    </source>
</evidence>
<evidence type="ECO:0000256" key="2">
    <source>
        <dbReference type="ARBA" id="ARBA00023239"/>
    </source>
</evidence>
<keyword evidence="1" id="KW-0346">Stress response</keyword>
<dbReference type="Proteomes" id="UP000218784">
    <property type="component" value="Unassembled WGS sequence"/>
</dbReference>
<keyword evidence="5" id="KW-0315">Glutamine amidotransferase</keyword>
<gene>
    <name evidence="5" type="ORF">COA17_12920</name>
</gene>